<keyword evidence="5" id="KW-0472">Membrane</keyword>
<evidence type="ECO:0000256" key="5">
    <source>
        <dbReference type="ARBA" id="ARBA00023136"/>
    </source>
</evidence>
<dbReference type="Proteomes" id="UP000462362">
    <property type="component" value="Unassembled WGS sequence"/>
</dbReference>
<keyword evidence="4" id="KW-1133">Transmembrane helix</keyword>
<evidence type="ECO:0000256" key="2">
    <source>
        <dbReference type="ARBA" id="ARBA00009694"/>
    </source>
</evidence>
<evidence type="ECO:0000256" key="3">
    <source>
        <dbReference type="ARBA" id="ARBA00022692"/>
    </source>
</evidence>
<dbReference type="GO" id="GO:0016020">
    <property type="term" value="C:membrane"/>
    <property type="evidence" value="ECO:0007669"/>
    <property type="project" value="UniProtKB-SubCell"/>
</dbReference>
<evidence type="ECO:0000256" key="1">
    <source>
        <dbReference type="ARBA" id="ARBA00004141"/>
    </source>
</evidence>
<comment type="subcellular location">
    <subcellularLocation>
        <location evidence="1">Membrane</location>
        <topology evidence="1">Multi-pass membrane protein</topology>
    </subcellularLocation>
</comment>
<protein>
    <submittedName>
        <fullName evidence="6">DUF423 domain-containing protein</fullName>
    </submittedName>
</protein>
<dbReference type="InterPro" id="IPR006696">
    <property type="entry name" value="DUF423"/>
</dbReference>
<dbReference type="PANTHER" id="PTHR43461:SF1">
    <property type="entry name" value="TRANSMEMBRANE PROTEIN 256"/>
    <property type="match status" value="1"/>
</dbReference>
<dbReference type="EMBL" id="WNCL01000001">
    <property type="protein sequence ID" value="MTU42067.1"/>
    <property type="molecule type" value="Genomic_DNA"/>
</dbReference>
<sequence>MHFWAFIGSLLLASGVAMGAYGAHGLRAIVDVPRSIEAFEYAVQYQLISALGFFAIAWATNHFKAGLVNLAGLLLLIGSIGFSLSIYLLVLAQWRPWPLVTPISGGFMIAAWIVMALACLTSKPKHSSFY</sequence>
<dbReference type="Pfam" id="PF04241">
    <property type="entry name" value="DUF423"/>
    <property type="match status" value="1"/>
</dbReference>
<dbReference type="RefSeq" id="WP_008810748.1">
    <property type="nucleotide sequence ID" value="NZ_CAJUON010000004.1"/>
</dbReference>
<evidence type="ECO:0000313" key="7">
    <source>
        <dbReference type="Proteomes" id="UP000462362"/>
    </source>
</evidence>
<comment type="similarity">
    <text evidence="2">Belongs to the UPF0382 family.</text>
</comment>
<dbReference type="GeneID" id="43348853"/>
<evidence type="ECO:0000256" key="4">
    <source>
        <dbReference type="ARBA" id="ARBA00022989"/>
    </source>
</evidence>
<dbReference type="AlphaFoldDB" id="A0A6I3S7D0"/>
<evidence type="ECO:0000313" key="6">
    <source>
        <dbReference type="EMBL" id="MTU42067.1"/>
    </source>
</evidence>
<keyword evidence="3" id="KW-0812">Transmembrane</keyword>
<organism evidence="6 7">
    <name type="scientific">Parasutterella excrementihominis</name>
    <dbReference type="NCBI Taxonomy" id="487175"/>
    <lineage>
        <taxon>Bacteria</taxon>
        <taxon>Pseudomonadati</taxon>
        <taxon>Pseudomonadota</taxon>
        <taxon>Betaproteobacteria</taxon>
        <taxon>Burkholderiales</taxon>
        <taxon>Sutterellaceae</taxon>
        <taxon>Parasutterella</taxon>
    </lineage>
</organism>
<gene>
    <name evidence="6" type="ORF">GMD42_00155</name>
</gene>
<comment type="caution">
    <text evidence="6">The sequence shown here is derived from an EMBL/GenBank/DDBJ whole genome shotgun (WGS) entry which is preliminary data.</text>
</comment>
<reference evidence="6 7" key="1">
    <citation type="journal article" date="2019" name="Nat. Med.">
        <title>A library of human gut bacterial isolates paired with longitudinal multiomics data enables mechanistic microbiome research.</title>
        <authorList>
            <person name="Poyet M."/>
            <person name="Groussin M."/>
            <person name="Gibbons S.M."/>
            <person name="Avila-Pacheco J."/>
            <person name="Jiang X."/>
            <person name="Kearney S.M."/>
            <person name="Perrotta A.R."/>
            <person name="Berdy B."/>
            <person name="Zhao S."/>
            <person name="Lieberman T.D."/>
            <person name="Swanson P.K."/>
            <person name="Smith M."/>
            <person name="Roesemann S."/>
            <person name="Alexander J.E."/>
            <person name="Rich S.A."/>
            <person name="Livny J."/>
            <person name="Vlamakis H."/>
            <person name="Clish C."/>
            <person name="Bullock K."/>
            <person name="Deik A."/>
            <person name="Scott J."/>
            <person name="Pierce K.A."/>
            <person name="Xavier R.J."/>
            <person name="Alm E.J."/>
        </authorList>
    </citation>
    <scope>NUCLEOTIDE SEQUENCE [LARGE SCALE GENOMIC DNA]</scope>
    <source>
        <strain evidence="6 7">BIOML-A2</strain>
    </source>
</reference>
<accession>A0A6I3S7D0</accession>
<proteinExistence type="inferred from homology"/>
<dbReference type="PANTHER" id="PTHR43461">
    <property type="entry name" value="TRANSMEMBRANE PROTEIN 256"/>
    <property type="match status" value="1"/>
</dbReference>
<name>A0A6I3S7D0_9BURK</name>